<keyword evidence="1" id="KW-0812">Transmembrane</keyword>
<keyword evidence="1" id="KW-1133">Transmembrane helix</keyword>
<evidence type="ECO:0000313" key="3">
    <source>
        <dbReference type="EMBL" id="MCL1143493.1"/>
    </source>
</evidence>
<evidence type="ECO:0000259" key="2">
    <source>
        <dbReference type="PROSITE" id="PS50887"/>
    </source>
</evidence>
<keyword evidence="4" id="KW-1185">Reference proteome</keyword>
<comment type="caution">
    <text evidence="3">The sequence shown here is derived from an EMBL/GenBank/DDBJ whole genome shotgun (WGS) entry which is preliminary data.</text>
</comment>
<dbReference type="SUPFAM" id="SSF55073">
    <property type="entry name" value="Nucleotide cyclase"/>
    <property type="match status" value="1"/>
</dbReference>
<dbReference type="Proteomes" id="UP001139333">
    <property type="component" value="Unassembled WGS sequence"/>
</dbReference>
<dbReference type="RefSeq" id="WP_248996170.1">
    <property type="nucleotide sequence ID" value="NZ_JAKIKP010000009.1"/>
</dbReference>
<reference evidence="3" key="1">
    <citation type="submission" date="2022-01" db="EMBL/GenBank/DDBJ databases">
        <title>Whole genome-based taxonomy of the Shewanellaceae.</title>
        <authorList>
            <person name="Martin-Rodriguez A.J."/>
        </authorList>
    </citation>
    <scope>NUCLEOTIDE SEQUENCE</scope>
    <source>
        <strain evidence="3">DSM 16422</strain>
    </source>
</reference>
<gene>
    <name evidence="3" type="ORF">L2672_12405</name>
</gene>
<dbReference type="PROSITE" id="PS50887">
    <property type="entry name" value="GGDEF"/>
    <property type="match status" value="1"/>
</dbReference>
<dbReference type="InterPro" id="IPR000160">
    <property type="entry name" value="GGDEF_dom"/>
</dbReference>
<dbReference type="EMBL" id="JAKIKP010000009">
    <property type="protein sequence ID" value="MCL1143493.1"/>
    <property type="molecule type" value="Genomic_DNA"/>
</dbReference>
<feature type="domain" description="GGDEF" evidence="2">
    <location>
        <begin position="493"/>
        <end position="602"/>
    </location>
</feature>
<dbReference type="Pfam" id="PF13181">
    <property type="entry name" value="TPR_8"/>
    <property type="match status" value="1"/>
</dbReference>
<keyword evidence="1" id="KW-0472">Membrane</keyword>
<dbReference type="InterPro" id="IPR019734">
    <property type="entry name" value="TPR_rpt"/>
</dbReference>
<evidence type="ECO:0000313" key="4">
    <source>
        <dbReference type="Proteomes" id="UP001139333"/>
    </source>
</evidence>
<dbReference type="Gene3D" id="1.25.40.10">
    <property type="entry name" value="Tetratricopeptide repeat domain"/>
    <property type="match status" value="1"/>
</dbReference>
<dbReference type="InterPro" id="IPR011990">
    <property type="entry name" value="TPR-like_helical_dom_sf"/>
</dbReference>
<name>A0A9X2CHH2_9GAMM</name>
<protein>
    <recommendedName>
        <fullName evidence="2">GGDEF domain-containing protein</fullName>
    </recommendedName>
</protein>
<dbReference type="Gene3D" id="3.30.70.270">
    <property type="match status" value="1"/>
</dbReference>
<organism evidence="3 4">
    <name type="scientific">Shewanella gaetbuli</name>
    <dbReference type="NCBI Taxonomy" id="220752"/>
    <lineage>
        <taxon>Bacteria</taxon>
        <taxon>Pseudomonadati</taxon>
        <taxon>Pseudomonadota</taxon>
        <taxon>Gammaproteobacteria</taxon>
        <taxon>Alteromonadales</taxon>
        <taxon>Shewanellaceae</taxon>
        <taxon>Shewanella</taxon>
    </lineage>
</organism>
<proteinExistence type="predicted"/>
<accession>A0A9X2CHH2</accession>
<dbReference type="InterPro" id="IPR029787">
    <property type="entry name" value="Nucleotide_cyclase"/>
</dbReference>
<dbReference type="AlphaFoldDB" id="A0A9X2CHH2"/>
<feature type="transmembrane region" description="Helical" evidence="1">
    <location>
        <begin position="6"/>
        <end position="25"/>
    </location>
</feature>
<sequence>MNLLRYGRYAYPVLALFFGIINISLTSKVHAYTERFTLPEEVYQAKTLAEKLSFIAWLSPQYAKSAQQLIEQLESAHVNNPLSDSYRLQLSFISCLNNINLGDVDSALSIAKQGAQQAVKLQLDHAKAYFVECEARALQQKGQSLLSHFANEEAIQLAQQYDQPQALLLALMTKAIRDSDLGHFTQAAEGMRLATALYPTAKAQPSSWFLAPKSYLNLITSNLMYSSGNTASAFEYAKKAEDDSQSNGTVGVMIAHFLARISLTLGDLEAAEQYLRKSQEIEIETHNLLYVAHFNAQEAFIEMHLGHLDKALQAITKSINHFSSIDENTNLMRANRTLAMIYFKQNKQDQAFALMNSIITKANLERQYHDLVDFHQVLSDFYVQNNNYEQAFRQQTLKFDASQKAHEMMADAQLAFFNASRSAPNTNQHSVEKDTLSYKAQNIALLSVGVLALLASYMVFINRKPKLESTIADMTDPMMQIEAALTQAKYSQYPLTLLLLNTRHIRTVDLGLMQTKIQKSLREQDHIWRLDTGKMAIILPFATENGAKKVLEQLSDIIKSYQNTPLNFGVATLQQPDNLQSLVKRAELNILTHYQKQKNRSS</sequence>
<dbReference type="SUPFAM" id="SSF48452">
    <property type="entry name" value="TPR-like"/>
    <property type="match status" value="2"/>
</dbReference>
<dbReference type="InterPro" id="IPR043128">
    <property type="entry name" value="Rev_trsase/Diguanyl_cyclase"/>
</dbReference>
<evidence type="ECO:0000256" key="1">
    <source>
        <dbReference type="SAM" id="Phobius"/>
    </source>
</evidence>